<feature type="domain" description="Peptidase S8/S53" evidence="7">
    <location>
        <begin position="64"/>
        <end position="314"/>
    </location>
</feature>
<organism evidence="8 9">
    <name type="scientific">Schaalia odontolytica</name>
    <dbReference type="NCBI Taxonomy" id="1660"/>
    <lineage>
        <taxon>Bacteria</taxon>
        <taxon>Bacillati</taxon>
        <taxon>Actinomycetota</taxon>
        <taxon>Actinomycetes</taxon>
        <taxon>Actinomycetales</taxon>
        <taxon>Actinomycetaceae</taxon>
        <taxon>Schaalia</taxon>
    </lineage>
</organism>
<evidence type="ECO:0000256" key="6">
    <source>
        <dbReference type="SAM" id="SignalP"/>
    </source>
</evidence>
<dbReference type="PANTHER" id="PTHR43806">
    <property type="entry name" value="PEPTIDASE S8"/>
    <property type="match status" value="1"/>
</dbReference>
<feature type="signal peptide" evidence="6">
    <location>
        <begin position="1"/>
        <end position="23"/>
    </location>
</feature>
<dbReference type="PROSITE" id="PS51892">
    <property type="entry name" value="SUBTILASE"/>
    <property type="match status" value="1"/>
</dbReference>
<accession>A0A2X0U2K7</accession>
<keyword evidence="3 5" id="KW-0378">Hydrolase</keyword>
<evidence type="ECO:0000313" key="9">
    <source>
        <dbReference type="Proteomes" id="UP000250192"/>
    </source>
</evidence>
<evidence type="ECO:0000256" key="3">
    <source>
        <dbReference type="ARBA" id="ARBA00022801"/>
    </source>
</evidence>
<dbReference type="Gene3D" id="3.40.50.200">
    <property type="entry name" value="Peptidase S8/S53 domain"/>
    <property type="match status" value="1"/>
</dbReference>
<dbReference type="InterPro" id="IPR023828">
    <property type="entry name" value="Peptidase_S8_Ser-AS"/>
</dbReference>
<dbReference type="RefSeq" id="WP_111824331.1">
    <property type="nucleotide sequence ID" value="NZ_CBDERX010000079.1"/>
</dbReference>
<comment type="similarity">
    <text evidence="1 5">Belongs to the peptidase S8 family.</text>
</comment>
<dbReference type="SUPFAM" id="SSF52743">
    <property type="entry name" value="Subtilisin-like"/>
    <property type="match status" value="1"/>
</dbReference>
<dbReference type="GO" id="GO:0006508">
    <property type="term" value="P:proteolysis"/>
    <property type="evidence" value="ECO:0007669"/>
    <property type="project" value="UniProtKB-KW"/>
</dbReference>
<dbReference type="Pfam" id="PF00082">
    <property type="entry name" value="Peptidase_S8"/>
    <property type="match status" value="1"/>
</dbReference>
<keyword evidence="4 5" id="KW-0720">Serine protease</keyword>
<feature type="active site" description="Charge relay system" evidence="5">
    <location>
        <position position="266"/>
    </location>
</feature>
<dbReference type="Proteomes" id="UP000250192">
    <property type="component" value="Unassembled WGS sequence"/>
</dbReference>
<protein>
    <submittedName>
        <fullName evidence="8">Thermostable alkaline protease</fullName>
        <ecNumber evidence="8">3.4.21.-</ecNumber>
    </submittedName>
</protein>
<dbReference type="OrthoDB" id="3266786at2"/>
<reference evidence="8 9" key="1">
    <citation type="submission" date="2018-06" db="EMBL/GenBank/DDBJ databases">
        <authorList>
            <consortium name="Pathogen Informatics"/>
            <person name="Doyle S."/>
        </authorList>
    </citation>
    <scope>NUCLEOTIDE SEQUENCE [LARGE SCALE GENOMIC DNA]</scope>
    <source>
        <strain evidence="8 9">NCTC9935</strain>
    </source>
</reference>
<evidence type="ECO:0000256" key="2">
    <source>
        <dbReference type="ARBA" id="ARBA00022670"/>
    </source>
</evidence>
<evidence type="ECO:0000256" key="5">
    <source>
        <dbReference type="PROSITE-ProRule" id="PRU01240"/>
    </source>
</evidence>
<keyword evidence="9" id="KW-1185">Reference proteome</keyword>
<keyword evidence="6" id="KW-0732">Signal</keyword>
<evidence type="ECO:0000313" key="8">
    <source>
        <dbReference type="EMBL" id="SPT56344.1"/>
    </source>
</evidence>
<dbReference type="InterPro" id="IPR050131">
    <property type="entry name" value="Peptidase_S8_subtilisin-like"/>
</dbReference>
<dbReference type="InterPro" id="IPR000209">
    <property type="entry name" value="Peptidase_S8/S53_dom"/>
</dbReference>
<feature type="active site" description="Charge relay system" evidence="5">
    <location>
        <position position="105"/>
    </location>
</feature>
<dbReference type="EMBL" id="UAPR01000010">
    <property type="protein sequence ID" value="SPT56344.1"/>
    <property type="molecule type" value="Genomic_DNA"/>
</dbReference>
<dbReference type="EC" id="3.4.21.-" evidence="8"/>
<sequence>MTSAAVRRWRRVCCLGTGSLAFAVGSAVVPAAPAIALGPEVSAADQEYYSYYQLGSLHSQGYNGEGTVIAMIDGHVNPNIPELAGATIENKSPCTVRSLPDNADHGTAVAQVLVAPKFGVAPGATLYTYDLGYSEEEVGADCANPGVYARGEADTSLLIEQAINDGADIISISSSYPMYNEDLRWAMARAISQGVIVVAAMGNDSTEDPEDTLPLWSGICGVGAIDTNGALTEYSNWGNGVETVALGTITVRSGTRGEVLTIQGTSFATPIVAGFLAIAWQRFDDDVTANQILQAMTTTGKGSNGEWNYSTGFGAADPWGLLNAKAASLPDVNPCESKAYSSSPSWQDVEDYIDGTVNPLLMRNDDDYVYRGFNEEAAFSPDNDYPVHLGTSPRYHRD</sequence>
<dbReference type="PANTHER" id="PTHR43806:SF11">
    <property type="entry name" value="CEREVISIN-RELATED"/>
    <property type="match status" value="1"/>
</dbReference>
<dbReference type="GO" id="GO:0004252">
    <property type="term" value="F:serine-type endopeptidase activity"/>
    <property type="evidence" value="ECO:0007669"/>
    <property type="project" value="UniProtKB-UniRule"/>
</dbReference>
<keyword evidence="2 5" id="KW-0645">Protease</keyword>
<dbReference type="AlphaFoldDB" id="A0A2X0U2K7"/>
<dbReference type="InterPro" id="IPR036852">
    <property type="entry name" value="Peptidase_S8/S53_dom_sf"/>
</dbReference>
<proteinExistence type="inferred from homology"/>
<gene>
    <name evidence="8" type="ORF">NCTC9935_01874</name>
</gene>
<dbReference type="GeneID" id="93757858"/>
<dbReference type="InterPro" id="IPR015500">
    <property type="entry name" value="Peptidase_S8_subtilisin-rel"/>
</dbReference>
<name>A0A2X0U2K7_9ACTO</name>
<evidence type="ECO:0000256" key="4">
    <source>
        <dbReference type="ARBA" id="ARBA00022825"/>
    </source>
</evidence>
<dbReference type="PRINTS" id="PR00723">
    <property type="entry name" value="SUBTILISIN"/>
</dbReference>
<dbReference type="PROSITE" id="PS00138">
    <property type="entry name" value="SUBTILASE_SER"/>
    <property type="match status" value="1"/>
</dbReference>
<feature type="active site" description="Charge relay system" evidence="5">
    <location>
        <position position="73"/>
    </location>
</feature>
<feature type="chain" id="PRO_5038720126" evidence="6">
    <location>
        <begin position="24"/>
        <end position="398"/>
    </location>
</feature>
<evidence type="ECO:0000256" key="1">
    <source>
        <dbReference type="ARBA" id="ARBA00011073"/>
    </source>
</evidence>
<evidence type="ECO:0000259" key="7">
    <source>
        <dbReference type="Pfam" id="PF00082"/>
    </source>
</evidence>